<protein>
    <submittedName>
        <fullName evidence="2">D-galacturonate reductase</fullName>
    </submittedName>
</protein>
<evidence type="ECO:0000313" key="3">
    <source>
        <dbReference type="EMBL" id="VFK33805.1"/>
    </source>
</evidence>
<dbReference type="GO" id="GO:0000166">
    <property type="term" value="F:nucleotide binding"/>
    <property type="evidence" value="ECO:0007669"/>
    <property type="project" value="InterPro"/>
</dbReference>
<dbReference type="EMBL" id="CAADFQ010000053">
    <property type="protein sequence ID" value="VFK33805.1"/>
    <property type="molecule type" value="Genomic_DNA"/>
</dbReference>
<dbReference type="PANTHER" id="PTHR42840:SF6">
    <property type="entry name" value="BINDING ROSSMANN FOLD OXIDOREDUCTASE, PUTATIVE (AFU_ORTHOLOGUE AFUA_3G11930)-RELATED"/>
    <property type="match status" value="1"/>
</dbReference>
<dbReference type="GO" id="GO:0005737">
    <property type="term" value="C:cytoplasm"/>
    <property type="evidence" value="ECO:0007669"/>
    <property type="project" value="TreeGrafter"/>
</dbReference>
<dbReference type="Gene3D" id="3.40.50.720">
    <property type="entry name" value="NAD(P)-binding Rossmann-like Domain"/>
    <property type="match status" value="1"/>
</dbReference>
<name>A0A450X9B2_9GAMM</name>
<dbReference type="PANTHER" id="PTHR42840">
    <property type="entry name" value="NAD(P)-BINDING ROSSMANN-FOLD SUPERFAMILY PROTEIN-RELATED"/>
    <property type="match status" value="1"/>
</dbReference>
<dbReference type="InterPro" id="IPR000683">
    <property type="entry name" value="Gfo/Idh/MocA-like_OxRdtase_N"/>
</dbReference>
<gene>
    <name evidence="2" type="ORF">BECKMB1821G_GA0114241_10174</name>
    <name evidence="4" type="ORF">BECKMB1821H_GA0114242_105428</name>
    <name evidence="3" type="ORF">BECKMB1821I_GA0114274_105328</name>
</gene>
<dbReference type="Pfam" id="PF01408">
    <property type="entry name" value="GFO_IDH_MocA"/>
    <property type="match status" value="1"/>
</dbReference>
<dbReference type="SUPFAM" id="SSF51735">
    <property type="entry name" value="NAD(P)-binding Rossmann-fold domains"/>
    <property type="match status" value="1"/>
</dbReference>
<dbReference type="InterPro" id="IPR036291">
    <property type="entry name" value="NAD(P)-bd_dom_sf"/>
</dbReference>
<feature type="domain" description="Gfo/Idh/MocA-like oxidoreductase N-terminal" evidence="1">
    <location>
        <begin position="102"/>
        <end position="155"/>
    </location>
</feature>
<proteinExistence type="predicted"/>
<dbReference type="GO" id="GO:0016491">
    <property type="term" value="F:oxidoreductase activity"/>
    <property type="evidence" value="ECO:0007669"/>
    <property type="project" value="TreeGrafter"/>
</dbReference>
<dbReference type="EMBL" id="CAADGH010000054">
    <property type="protein sequence ID" value="VFK76393.1"/>
    <property type="molecule type" value="Genomic_DNA"/>
</dbReference>
<reference evidence="2" key="1">
    <citation type="submission" date="2019-02" db="EMBL/GenBank/DDBJ databases">
        <authorList>
            <person name="Gruber-Vodicka R. H."/>
            <person name="Seah K. B. B."/>
        </authorList>
    </citation>
    <scope>NUCLEOTIDE SEQUENCE</scope>
    <source>
        <strain evidence="2">BECK_BZ197</strain>
        <strain evidence="4">BECK_BZ198</strain>
        <strain evidence="3">BECK_BZ199</strain>
    </source>
</reference>
<evidence type="ECO:0000313" key="2">
    <source>
        <dbReference type="EMBL" id="VFK25934.1"/>
    </source>
</evidence>
<sequence length="416" mass="45741">MDILVVGTGEYVTGFVGETASTSDKGVGVVCLCLFHLRARGKVGRILLAGRDGKRFPGIRRHFAQHIASVYRNLDMELETWPEDGRYDETAYAKALASLTPGSAVIVVTTDDSHFSIALAALKAGMHVLVAKPLVKTLIEHRTLRETARIHGRLLAQEVHKRFDPVYADARDRARRLGDCSLMSSYMSQPKKQLETFRAWAGKSSDISYYLNSHHIDIHTWIMQGRGRPLTVTAMGADGVAKSILDVATEDTITVSVQWENLPSRNRGMGIHTASWIAPESDVHSQQHFFYLGHRGEIRIDQAHRGYSMAVDDGAGLRNINPFFMKYEPTDGEFAGQHGYGYRSIEAFIDAARAITEDSAKPEDFDGVLPTAAGAFQGTAILEAGRKSLDNGGIPVAILYESEESLDPIGLQIKAQ</sequence>
<organism evidence="2">
    <name type="scientific">Candidatus Kentrum sp. MB</name>
    <dbReference type="NCBI Taxonomy" id="2138164"/>
    <lineage>
        <taxon>Bacteria</taxon>
        <taxon>Pseudomonadati</taxon>
        <taxon>Pseudomonadota</taxon>
        <taxon>Gammaproteobacteria</taxon>
        <taxon>Candidatus Kentrum</taxon>
    </lineage>
</organism>
<dbReference type="Gene3D" id="3.30.360.10">
    <property type="entry name" value="Dihydrodipicolinate Reductase, domain 2"/>
    <property type="match status" value="1"/>
</dbReference>
<evidence type="ECO:0000259" key="1">
    <source>
        <dbReference type="Pfam" id="PF01408"/>
    </source>
</evidence>
<evidence type="ECO:0000313" key="4">
    <source>
        <dbReference type="EMBL" id="VFK76393.1"/>
    </source>
</evidence>
<accession>A0A450X9B2</accession>
<dbReference type="AlphaFoldDB" id="A0A450X9B2"/>
<dbReference type="GO" id="GO:0006740">
    <property type="term" value="P:NADPH regeneration"/>
    <property type="evidence" value="ECO:0007669"/>
    <property type="project" value="TreeGrafter"/>
</dbReference>
<dbReference type="SUPFAM" id="SSF55347">
    <property type="entry name" value="Glyceraldehyde-3-phosphate dehydrogenase-like, C-terminal domain"/>
    <property type="match status" value="1"/>
</dbReference>
<dbReference type="EMBL" id="CAADFO010000017">
    <property type="protein sequence ID" value="VFK25934.1"/>
    <property type="molecule type" value="Genomic_DNA"/>
</dbReference>